<proteinExistence type="predicted"/>
<protein>
    <submittedName>
        <fullName evidence="1">Uncharacterized protein</fullName>
    </submittedName>
</protein>
<gene>
    <name evidence="1" type="ORF">EUX57_22865</name>
</gene>
<name>A0A4Q7CVN0_9PSED</name>
<comment type="caution">
    <text evidence="1">The sequence shown here is derived from an EMBL/GenBank/DDBJ whole genome shotgun (WGS) entry which is preliminary data.</text>
</comment>
<sequence>MQMHEAKQVAQVIGALNANAKLAEGWTLLAVVSGEVVKSETPSAVYVLGKAEAEVKEEDWTRLTVEELQARKKAEGL</sequence>
<organism evidence="1 2">
    <name type="scientific">Pseudomonas orientalis</name>
    <dbReference type="NCBI Taxonomy" id="76758"/>
    <lineage>
        <taxon>Bacteria</taxon>
        <taxon>Pseudomonadati</taxon>
        <taxon>Pseudomonadota</taxon>
        <taxon>Gammaproteobacteria</taxon>
        <taxon>Pseudomonadales</taxon>
        <taxon>Pseudomonadaceae</taxon>
        <taxon>Pseudomonas</taxon>
    </lineage>
</organism>
<reference evidence="1 2" key="1">
    <citation type="submission" date="2019-02" db="EMBL/GenBank/DDBJ databases">
        <title>Pseudomonas spp from wheat grain.</title>
        <authorList>
            <person name="Cho G.-S."/>
            <person name="Franz C.M.A.P."/>
        </authorList>
    </citation>
    <scope>NUCLEOTIDE SEQUENCE [LARGE SCALE GENOMIC DNA]</scope>
    <source>
        <strain evidence="1 2">133NRW</strain>
    </source>
</reference>
<dbReference type="RefSeq" id="WP_122461364.1">
    <property type="nucleotide sequence ID" value="NZ_SGFE01000056.1"/>
</dbReference>
<dbReference type="AlphaFoldDB" id="A0A4Q7CVN0"/>
<evidence type="ECO:0000313" key="2">
    <source>
        <dbReference type="Proteomes" id="UP000293369"/>
    </source>
</evidence>
<dbReference type="Proteomes" id="UP000293369">
    <property type="component" value="Unassembled WGS sequence"/>
</dbReference>
<dbReference type="EMBL" id="SGFE01000056">
    <property type="protein sequence ID" value="RZI29458.1"/>
    <property type="molecule type" value="Genomic_DNA"/>
</dbReference>
<accession>A0A4Q7CVN0</accession>
<evidence type="ECO:0000313" key="1">
    <source>
        <dbReference type="EMBL" id="RZI29458.1"/>
    </source>
</evidence>